<reference evidence="3" key="2">
    <citation type="submission" date="2025-09" db="UniProtKB">
        <authorList>
            <consortium name="Ensembl"/>
        </authorList>
    </citation>
    <scope>IDENTIFICATION</scope>
</reference>
<sequence length="147" mass="17452">RKKYLIRIFHSFRSRMCYFSVPFIFWSSESFHFINEAKTWHEAQSYCRKYYTDLASVRNQTQNHEVVTVAAANEGWIGLFRDSWKWSAGSNSSFTYWIKEKPNNSKGNQDCASTRLNNLGRWEDMQCYINSPFICYEKGGGNQWEHT</sequence>
<accession>A0A8C7DVS1</accession>
<dbReference type="InterPro" id="IPR001304">
    <property type="entry name" value="C-type_lectin-like"/>
</dbReference>
<proteinExistence type="predicted"/>
<dbReference type="PROSITE" id="PS00615">
    <property type="entry name" value="C_TYPE_LECTIN_1"/>
    <property type="match status" value="1"/>
</dbReference>
<dbReference type="AlphaFoldDB" id="A0A8C7DVS1"/>
<keyword evidence="4" id="KW-1185">Reference proteome</keyword>
<dbReference type="PANTHER" id="PTHR45784">
    <property type="entry name" value="C-TYPE LECTIN DOMAIN FAMILY 20 MEMBER A-RELATED"/>
    <property type="match status" value="1"/>
</dbReference>
<dbReference type="InterPro" id="IPR018378">
    <property type="entry name" value="C-type_lectin_CS"/>
</dbReference>
<dbReference type="InterPro" id="IPR016187">
    <property type="entry name" value="CTDL_fold"/>
</dbReference>
<name>A0A8C7DVS1_ONCKI</name>
<feature type="domain" description="C-type lectin" evidence="2">
    <location>
        <begin position="26"/>
        <end position="136"/>
    </location>
</feature>
<dbReference type="SUPFAM" id="SSF56436">
    <property type="entry name" value="C-type lectin-like"/>
    <property type="match status" value="1"/>
</dbReference>
<dbReference type="Ensembl" id="ENSOKIT00005021022.1">
    <property type="protein sequence ID" value="ENSOKIP00005019731.1"/>
    <property type="gene ID" value="ENSOKIG00005008744.1"/>
</dbReference>
<dbReference type="SMART" id="SM00034">
    <property type="entry name" value="CLECT"/>
    <property type="match status" value="1"/>
</dbReference>
<dbReference type="Pfam" id="PF00059">
    <property type="entry name" value="Lectin_C"/>
    <property type="match status" value="1"/>
</dbReference>
<dbReference type="GeneTree" id="ENSGT01100000263473"/>
<dbReference type="PANTHER" id="PTHR45784:SF3">
    <property type="entry name" value="C-TYPE LECTIN DOMAIN FAMILY 4 MEMBER K-LIKE-RELATED"/>
    <property type="match status" value="1"/>
</dbReference>
<evidence type="ECO:0000313" key="3">
    <source>
        <dbReference type="Ensembl" id="ENSOKIP00005019731.1"/>
    </source>
</evidence>
<evidence type="ECO:0000313" key="4">
    <source>
        <dbReference type="Proteomes" id="UP000694557"/>
    </source>
</evidence>
<protein>
    <recommendedName>
        <fullName evidence="2">C-type lectin domain-containing protein</fullName>
    </recommendedName>
</protein>
<evidence type="ECO:0000259" key="2">
    <source>
        <dbReference type="PROSITE" id="PS50041"/>
    </source>
</evidence>
<dbReference type="PROSITE" id="PS50041">
    <property type="entry name" value="C_TYPE_LECTIN_2"/>
    <property type="match status" value="1"/>
</dbReference>
<evidence type="ECO:0000256" key="1">
    <source>
        <dbReference type="ARBA" id="ARBA00023157"/>
    </source>
</evidence>
<organism evidence="3 4">
    <name type="scientific">Oncorhynchus kisutch</name>
    <name type="common">Coho salmon</name>
    <name type="synonym">Salmo kisutch</name>
    <dbReference type="NCBI Taxonomy" id="8019"/>
    <lineage>
        <taxon>Eukaryota</taxon>
        <taxon>Metazoa</taxon>
        <taxon>Chordata</taxon>
        <taxon>Craniata</taxon>
        <taxon>Vertebrata</taxon>
        <taxon>Euteleostomi</taxon>
        <taxon>Actinopterygii</taxon>
        <taxon>Neopterygii</taxon>
        <taxon>Teleostei</taxon>
        <taxon>Protacanthopterygii</taxon>
        <taxon>Salmoniformes</taxon>
        <taxon>Salmonidae</taxon>
        <taxon>Salmoninae</taxon>
        <taxon>Oncorhynchus</taxon>
    </lineage>
</organism>
<keyword evidence="1" id="KW-1015">Disulfide bond</keyword>
<reference evidence="3" key="1">
    <citation type="submission" date="2025-08" db="UniProtKB">
        <authorList>
            <consortium name="Ensembl"/>
        </authorList>
    </citation>
    <scope>IDENTIFICATION</scope>
</reference>
<dbReference type="Proteomes" id="UP000694557">
    <property type="component" value="Unassembled WGS sequence"/>
</dbReference>
<dbReference type="Gene3D" id="3.10.100.10">
    <property type="entry name" value="Mannose-Binding Protein A, subunit A"/>
    <property type="match status" value="1"/>
</dbReference>
<dbReference type="InterPro" id="IPR016186">
    <property type="entry name" value="C-type_lectin-like/link_sf"/>
</dbReference>